<comment type="subunit">
    <text evidence="4">Binds to mitochondrial small subunit 15S rRNA.</text>
</comment>
<name>A0A9P5YHM5_9AGAR</name>
<dbReference type="OrthoDB" id="1908178at2759"/>
<evidence type="ECO:0000256" key="2">
    <source>
        <dbReference type="ARBA" id="ARBA00022737"/>
    </source>
</evidence>
<comment type="similarity">
    <text evidence="1">Belongs to the CCM1 family.</text>
</comment>
<proteinExistence type="inferred from homology"/>
<evidence type="ECO:0000313" key="6">
    <source>
        <dbReference type="Proteomes" id="UP000807353"/>
    </source>
</evidence>
<dbReference type="AlphaFoldDB" id="A0A9P5YHM5"/>
<accession>A0A9P5YHM5</accession>
<dbReference type="InterPro" id="IPR011990">
    <property type="entry name" value="TPR-like_helical_dom_sf"/>
</dbReference>
<evidence type="ECO:0000256" key="1">
    <source>
        <dbReference type="ARBA" id="ARBA00006192"/>
    </source>
</evidence>
<comment type="function">
    <text evidence="3">Regulates mitochondrial small subunit maturation by controlling 15S rRNA 5'-end processing. Localizes to the 5' precursor of the 15S rRNA in a position that is subsequently occupied by mS47 in the mature yeast mtSSU. Uses structure and sequence-specific RNA recognition, binding to a single-stranded region of the precursor and specifically recognizing bases -6 to -1. The exchange of Ccm1 for mS47 is coupled to the irreversible removal of precursor rRNA that is accompanied by conformational changes of the mitoribosomal proteins uS5m and mS26. These conformational changes signal completion of 5'-end rRNA processing through protection of the mature 5'-end of the 15S rRNA and stabilization of mS47. The removal of the 5' precursor together with the dissociation of Ccm1 may be catalyzed by the 5'-3' exoribonuclease Pet127. Involved in the specific removal of group I introns in mitochondrial encoded transcripts.</text>
</comment>
<evidence type="ECO:0000256" key="4">
    <source>
        <dbReference type="ARBA" id="ARBA00044511"/>
    </source>
</evidence>
<dbReference type="EMBL" id="MU150231">
    <property type="protein sequence ID" value="KAF9468836.1"/>
    <property type="molecule type" value="Genomic_DNA"/>
</dbReference>
<evidence type="ECO:0008006" key="7">
    <source>
        <dbReference type="Google" id="ProtNLM"/>
    </source>
</evidence>
<comment type="caution">
    <text evidence="5">The sequence shown here is derived from an EMBL/GenBank/DDBJ whole genome shotgun (WGS) entry which is preliminary data.</text>
</comment>
<gene>
    <name evidence="5" type="ORF">BDZ94DRAFT_1207889</name>
</gene>
<dbReference type="Pfam" id="PF13812">
    <property type="entry name" value="PPR_3"/>
    <property type="match status" value="1"/>
</dbReference>
<dbReference type="Gene3D" id="1.25.40.10">
    <property type="entry name" value="Tetratricopeptide repeat domain"/>
    <property type="match status" value="1"/>
</dbReference>
<evidence type="ECO:0000256" key="3">
    <source>
        <dbReference type="ARBA" id="ARBA00044493"/>
    </source>
</evidence>
<dbReference type="PANTHER" id="PTHR47447">
    <property type="entry name" value="OS03G0856100 PROTEIN"/>
    <property type="match status" value="1"/>
</dbReference>
<evidence type="ECO:0000313" key="5">
    <source>
        <dbReference type="EMBL" id="KAF9468836.1"/>
    </source>
</evidence>
<reference evidence="5" key="1">
    <citation type="submission" date="2020-11" db="EMBL/GenBank/DDBJ databases">
        <authorList>
            <consortium name="DOE Joint Genome Institute"/>
            <person name="Ahrendt S."/>
            <person name="Riley R."/>
            <person name="Andreopoulos W."/>
            <person name="Labutti K."/>
            <person name="Pangilinan J."/>
            <person name="Ruiz-Duenas F.J."/>
            <person name="Barrasa J.M."/>
            <person name="Sanchez-Garcia M."/>
            <person name="Camarero S."/>
            <person name="Miyauchi S."/>
            <person name="Serrano A."/>
            <person name="Linde D."/>
            <person name="Babiker R."/>
            <person name="Drula E."/>
            <person name="Ayuso-Fernandez I."/>
            <person name="Pacheco R."/>
            <person name="Padilla G."/>
            <person name="Ferreira P."/>
            <person name="Barriuso J."/>
            <person name="Kellner H."/>
            <person name="Castanera R."/>
            <person name="Alfaro M."/>
            <person name="Ramirez L."/>
            <person name="Pisabarro A.G."/>
            <person name="Kuo A."/>
            <person name="Tritt A."/>
            <person name="Lipzen A."/>
            <person name="He G."/>
            <person name="Yan M."/>
            <person name="Ng V."/>
            <person name="Cullen D."/>
            <person name="Martin F."/>
            <person name="Rosso M.-N."/>
            <person name="Henrissat B."/>
            <person name="Hibbett D."/>
            <person name="Martinez A.T."/>
            <person name="Grigoriev I.V."/>
        </authorList>
    </citation>
    <scope>NUCLEOTIDE SEQUENCE</scope>
    <source>
        <strain evidence="5">CBS 247.69</strain>
    </source>
</reference>
<sequence>MATTHLDTEAWDAYSNLLLIDVNIEGPTTELLVPFSHLHRLARLLSSTRPKTRKVFLRLLSVLTAIRNSGGTIHLHEWNSLIDLSGKGWRKTRTHDFETALSIYEDMTHGKAPGTTLANRSLEDEEEGYYNDLTTPVQPDIYTHTTLVSLAARTLNPDALGHATNLLERSQLAPNRITHLSLLQYFTFTHQLSGVRSTLFKMRQQGFELGIDGINSVIWAYGNNGRVDIVMMIYRLLRNNVSPERHSGGDDIQSVITQLKKEEQITVDPALRPNEITFTMMIQVMAYQGNLLATLTVFMDMISSQNLEMGAPLVLDENHQLVPSTYSPTLPVFRAIFLGFSRHALPPKKKKIRMPASIRASNPPGRPTWSLDNLQSLFDTFMDLPGHVRISQPTIFWIMVAFDKTSGNNVDIMRRAWQQLEDRFGGPWGEPGSRLHEMRLKLFPGDTKVFERKKWDHGAGHDPPPHLETSTKG</sequence>
<dbReference type="InterPro" id="IPR002885">
    <property type="entry name" value="PPR_rpt"/>
</dbReference>
<dbReference type="PANTHER" id="PTHR47447:SF17">
    <property type="entry name" value="OS12G0638900 PROTEIN"/>
    <property type="match status" value="1"/>
</dbReference>
<keyword evidence="6" id="KW-1185">Reference proteome</keyword>
<organism evidence="5 6">
    <name type="scientific">Collybia nuda</name>
    <dbReference type="NCBI Taxonomy" id="64659"/>
    <lineage>
        <taxon>Eukaryota</taxon>
        <taxon>Fungi</taxon>
        <taxon>Dikarya</taxon>
        <taxon>Basidiomycota</taxon>
        <taxon>Agaricomycotina</taxon>
        <taxon>Agaricomycetes</taxon>
        <taxon>Agaricomycetidae</taxon>
        <taxon>Agaricales</taxon>
        <taxon>Tricholomatineae</taxon>
        <taxon>Clitocybaceae</taxon>
        <taxon>Collybia</taxon>
    </lineage>
</organism>
<dbReference type="Proteomes" id="UP000807353">
    <property type="component" value="Unassembled WGS sequence"/>
</dbReference>
<keyword evidence="2" id="KW-0677">Repeat</keyword>
<protein>
    <recommendedName>
        <fullName evidence="7">Pentatricopeptide repeat protein</fullName>
    </recommendedName>
</protein>